<evidence type="ECO:0000313" key="2">
    <source>
        <dbReference type="RefSeq" id="XP_028042462.1"/>
    </source>
</evidence>
<organism evidence="1 2">
    <name type="scientific">Bombyx mandarina</name>
    <name type="common">Wild silk moth</name>
    <name type="synonym">Wild silkworm</name>
    <dbReference type="NCBI Taxonomy" id="7092"/>
    <lineage>
        <taxon>Eukaryota</taxon>
        <taxon>Metazoa</taxon>
        <taxon>Ecdysozoa</taxon>
        <taxon>Arthropoda</taxon>
        <taxon>Hexapoda</taxon>
        <taxon>Insecta</taxon>
        <taxon>Pterygota</taxon>
        <taxon>Neoptera</taxon>
        <taxon>Endopterygota</taxon>
        <taxon>Lepidoptera</taxon>
        <taxon>Glossata</taxon>
        <taxon>Ditrysia</taxon>
        <taxon>Bombycoidea</taxon>
        <taxon>Bombycidae</taxon>
        <taxon>Bombycinae</taxon>
        <taxon>Bombyx</taxon>
    </lineage>
</organism>
<dbReference type="AlphaFoldDB" id="A0A6J2KNC4"/>
<dbReference type="KEGG" id="bman:114252152"/>
<dbReference type="GeneID" id="114252152"/>
<protein>
    <submittedName>
        <fullName evidence="2">Uncharacterized protein LOC114252152</fullName>
    </submittedName>
</protein>
<name>A0A6J2KNC4_BOMMA</name>
<dbReference type="Proteomes" id="UP000504629">
    <property type="component" value="Unplaced"/>
</dbReference>
<evidence type="ECO:0000313" key="1">
    <source>
        <dbReference type="Proteomes" id="UP000504629"/>
    </source>
</evidence>
<keyword evidence="1" id="KW-1185">Reference proteome</keyword>
<accession>A0A6J2KNC4</accession>
<reference evidence="2" key="1">
    <citation type="submission" date="2025-08" db="UniProtKB">
        <authorList>
            <consortium name="RefSeq"/>
        </authorList>
    </citation>
    <scope>IDENTIFICATION</scope>
    <source>
        <tissue evidence="2">Silk gland</tissue>
    </source>
</reference>
<proteinExistence type="predicted"/>
<sequence length="114" mass="11818">MAAAGSLSRLLPNVGGPDVVVRCLYTGVVRSMALYGATVWCHALTRDNVAALRRPQRAIAVRAVRARCGLRVAIRSSLQGGAASWRGGSSSAEASISACRARGERPCGTSYGAT</sequence>
<dbReference type="OrthoDB" id="415822at2759"/>
<dbReference type="RefSeq" id="XP_028042462.1">
    <property type="nucleotide sequence ID" value="XM_028186661.1"/>
</dbReference>
<gene>
    <name evidence="2" type="primary">LOC114252152</name>
</gene>